<evidence type="ECO:0000313" key="5">
    <source>
        <dbReference type="EMBL" id="KAF9969859.1"/>
    </source>
</evidence>
<dbReference type="SUPFAM" id="SSF54928">
    <property type="entry name" value="RNA-binding domain, RBD"/>
    <property type="match status" value="1"/>
</dbReference>
<organism evidence="5 6">
    <name type="scientific">Modicella reniformis</name>
    <dbReference type="NCBI Taxonomy" id="1440133"/>
    <lineage>
        <taxon>Eukaryota</taxon>
        <taxon>Fungi</taxon>
        <taxon>Fungi incertae sedis</taxon>
        <taxon>Mucoromycota</taxon>
        <taxon>Mortierellomycotina</taxon>
        <taxon>Mortierellomycetes</taxon>
        <taxon>Mortierellales</taxon>
        <taxon>Mortierellaceae</taxon>
        <taxon>Modicella</taxon>
    </lineage>
</organism>
<proteinExistence type="predicted"/>
<evidence type="ECO:0000256" key="3">
    <source>
        <dbReference type="SAM" id="MobiDB-lite"/>
    </source>
</evidence>
<dbReference type="PANTHER" id="PTHR23236">
    <property type="entry name" value="EUKARYOTIC TRANSLATION INITIATION FACTOR 4B/4H"/>
    <property type="match status" value="1"/>
</dbReference>
<dbReference type="Pfam" id="PF00076">
    <property type="entry name" value="RRM_1"/>
    <property type="match status" value="1"/>
</dbReference>
<evidence type="ECO:0000256" key="1">
    <source>
        <dbReference type="ARBA" id="ARBA00022884"/>
    </source>
</evidence>
<dbReference type="InterPro" id="IPR035979">
    <property type="entry name" value="RBD_domain_sf"/>
</dbReference>
<evidence type="ECO:0000259" key="4">
    <source>
        <dbReference type="PROSITE" id="PS50102"/>
    </source>
</evidence>
<keyword evidence="6" id="KW-1185">Reference proteome</keyword>
<dbReference type="InterPro" id="IPR012677">
    <property type="entry name" value="Nucleotide-bd_a/b_plait_sf"/>
</dbReference>
<name>A0A9P6M7J9_9FUNG</name>
<gene>
    <name evidence="5" type="primary">SGN1_2</name>
    <name evidence="5" type="ORF">BGZ65_011573</name>
</gene>
<dbReference type="GO" id="GO:0005737">
    <property type="term" value="C:cytoplasm"/>
    <property type="evidence" value="ECO:0007669"/>
    <property type="project" value="TreeGrafter"/>
</dbReference>
<feature type="non-terminal residue" evidence="5">
    <location>
        <position position="124"/>
    </location>
</feature>
<feature type="region of interest" description="Disordered" evidence="3">
    <location>
        <begin position="1"/>
        <end position="24"/>
    </location>
</feature>
<protein>
    <submittedName>
        <fullName evidence="5">Cytoplasmic RNA-binding protein</fullName>
    </submittedName>
</protein>
<evidence type="ECO:0000313" key="6">
    <source>
        <dbReference type="Proteomes" id="UP000749646"/>
    </source>
</evidence>
<dbReference type="InterPro" id="IPR000504">
    <property type="entry name" value="RRM_dom"/>
</dbReference>
<feature type="domain" description="RRM" evidence="4">
    <location>
        <begin position="71"/>
        <end position="124"/>
    </location>
</feature>
<dbReference type="GO" id="GO:0008143">
    <property type="term" value="F:poly(A) binding"/>
    <property type="evidence" value="ECO:0007669"/>
    <property type="project" value="TreeGrafter"/>
</dbReference>
<accession>A0A9P6M7J9</accession>
<dbReference type="PROSITE" id="PS50102">
    <property type="entry name" value="RRM"/>
    <property type="match status" value="1"/>
</dbReference>
<dbReference type="Proteomes" id="UP000749646">
    <property type="component" value="Unassembled WGS sequence"/>
</dbReference>
<reference evidence="5" key="1">
    <citation type="journal article" date="2020" name="Fungal Divers.">
        <title>Resolving the Mortierellaceae phylogeny through synthesis of multi-gene phylogenetics and phylogenomics.</title>
        <authorList>
            <person name="Vandepol N."/>
            <person name="Liber J."/>
            <person name="Desiro A."/>
            <person name="Na H."/>
            <person name="Kennedy M."/>
            <person name="Barry K."/>
            <person name="Grigoriev I.V."/>
            <person name="Miller A.N."/>
            <person name="O'Donnell K."/>
            <person name="Stajich J.E."/>
            <person name="Bonito G."/>
        </authorList>
    </citation>
    <scope>NUCLEOTIDE SEQUENCE</scope>
    <source>
        <strain evidence="5">MES-2147</strain>
    </source>
</reference>
<keyword evidence="1 2" id="KW-0694">RNA-binding</keyword>
<dbReference type="PANTHER" id="PTHR23236:SF12">
    <property type="entry name" value="EUKARYOTIC INITIATION FACTOR 4B-RELATED"/>
    <property type="match status" value="1"/>
</dbReference>
<dbReference type="OrthoDB" id="4726at2759"/>
<dbReference type="AlphaFoldDB" id="A0A9P6M7J9"/>
<comment type="caution">
    <text evidence="5">The sequence shown here is derived from an EMBL/GenBank/DDBJ whole genome shotgun (WGS) entry which is preliminary data.</text>
</comment>
<evidence type="ECO:0000256" key="2">
    <source>
        <dbReference type="PROSITE-ProRule" id="PRU00176"/>
    </source>
</evidence>
<sequence length="124" mass="13810">MSTEDTHTANLAIAEHDGDGLVGDDTDKDIEAMKQRIKEMEVEAAKLREMQAQAEKDMNMTEEDKEAVDARSVYVGNVDWGSTPEELQAHFQSCGTINRITILCDKWTGHPKGYAYVEFADPSS</sequence>
<dbReference type="CDD" id="cd12306">
    <property type="entry name" value="RRM_II_PABPs"/>
    <property type="match status" value="1"/>
</dbReference>
<dbReference type="EMBL" id="JAAAHW010005111">
    <property type="protein sequence ID" value="KAF9969859.1"/>
    <property type="molecule type" value="Genomic_DNA"/>
</dbReference>
<dbReference type="Gene3D" id="3.30.70.330">
    <property type="match status" value="1"/>
</dbReference>